<dbReference type="Proteomes" id="UP000199087">
    <property type="component" value="Unassembled WGS sequence"/>
</dbReference>
<evidence type="ECO:0000259" key="5">
    <source>
        <dbReference type="PROSITE" id="PS51677"/>
    </source>
</evidence>
<dbReference type="RefSeq" id="WP_090633413.1">
    <property type="nucleotide sequence ID" value="NZ_CVRB01000002.1"/>
</dbReference>
<feature type="domain" description="NodB homology" evidence="5">
    <location>
        <begin position="149"/>
        <end position="311"/>
    </location>
</feature>
<name>A0A0U1NUX2_9BACI</name>
<comment type="subcellular location">
    <subcellularLocation>
        <location evidence="1">Secreted</location>
    </subcellularLocation>
</comment>
<evidence type="ECO:0000256" key="2">
    <source>
        <dbReference type="ARBA" id="ARBA00022729"/>
    </source>
</evidence>
<gene>
    <name evidence="6" type="primary">yxkH</name>
    <name evidence="6" type="ORF">BN000_01756</name>
</gene>
<accession>A0A0U1NUX2</accession>
<protein>
    <submittedName>
        <fullName evidence="6">Polysaccharide deacetylase</fullName>
    </submittedName>
</protein>
<feature type="chain" id="PRO_5038642686" evidence="4">
    <location>
        <begin position="28"/>
        <end position="311"/>
    </location>
</feature>
<dbReference type="InterPro" id="IPR051398">
    <property type="entry name" value="Polysacch_Deacetylase"/>
</dbReference>
<dbReference type="PROSITE" id="PS51677">
    <property type="entry name" value="NODB"/>
    <property type="match status" value="1"/>
</dbReference>
<dbReference type="CDD" id="cd10918">
    <property type="entry name" value="CE4_NodB_like_5s_6s"/>
    <property type="match status" value="1"/>
</dbReference>
<dbReference type="STRING" id="1499688.BN000_01756"/>
<dbReference type="Gene3D" id="3.20.20.370">
    <property type="entry name" value="Glycoside hydrolase/deacetylase"/>
    <property type="match status" value="1"/>
</dbReference>
<dbReference type="GO" id="GO:0016810">
    <property type="term" value="F:hydrolase activity, acting on carbon-nitrogen (but not peptide) bonds"/>
    <property type="evidence" value="ECO:0007669"/>
    <property type="project" value="InterPro"/>
</dbReference>
<feature type="signal peptide" evidence="4">
    <location>
        <begin position="1"/>
        <end position="27"/>
    </location>
</feature>
<feature type="compositionally biased region" description="Low complexity" evidence="3">
    <location>
        <begin position="68"/>
        <end position="82"/>
    </location>
</feature>
<organism evidence="6 7">
    <name type="scientific">Neobacillus massiliamazoniensis</name>
    <dbReference type="NCBI Taxonomy" id="1499688"/>
    <lineage>
        <taxon>Bacteria</taxon>
        <taxon>Bacillati</taxon>
        <taxon>Bacillota</taxon>
        <taxon>Bacilli</taxon>
        <taxon>Bacillales</taxon>
        <taxon>Bacillaceae</taxon>
        <taxon>Neobacillus</taxon>
    </lineage>
</organism>
<dbReference type="GO" id="GO:0005576">
    <property type="term" value="C:extracellular region"/>
    <property type="evidence" value="ECO:0007669"/>
    <property type="project" value="UniProtKB-SubCell"/>
</dbReference>
<dbReference type="PROSITE" id="PS51257">
    <property type="entry name" value="PROKAR_LIPOPROTEIN"/>
    <property type="match status" value="1"/>
</dbReference>
<feature type="compositionally biased region" description="Basic and acidic residues" evidence="3">
    <location>
        <begin position="49"/>
        <end position="58"/>
    </location>
</feature>
<dbReference type="SUPFAM" id="SSF88713">
    <property type="entry name" value="Glycoside hydrolase/deacetylase"/>
    <property type="match status" value="1"/>
</dbReference>
<dbReference type="InterPro" id="IPR002509">
    <property type="entry name" value="NODB_dom"/>
</dbReference>
<proteinExistence type="predicted"/>
<dbReference type="InterPro" id="IPR011330">
    <property type="entry name" value="Glyco_hydro/deAcase_b/a-brl"/>
</dbReference>
<dbReference type="OrthoDB" id="9778320at2"/>
<evidence type="ECO:0000313" key="7">
    <source>
        <dbReference type="Proteomes" id="UP000199087"/>
    </source>
</evidence>
<evidence type="ECO:0000256" key="3">
    <source>
        <dbReference type="SAM" id="MobiDB-lite"/>
    </source>
</evidence>
<dbReference type="PANTHER" id="PTHR34216">
    <property type="match status" value="1"/>
</dbReference>
<dbReference type="Pfam" id="PF01522">
    <property type="entry name" value="Polysacc_deac_1"/>
    <property type="match status" value="1"/>
</dbReference>
<dbReference type="PANTHER" id="PTHR34216:SF3">
    <property type="entry name" value="POLY-BETA-1,6-N-ACETYL-D-GLUCOSAMINE N-DEACETYLASE"/>
    <property type="match status" value="1"/>
</dbReference>
<keyword evidence="7" id="KW-1185">Reference proteome</keyword>
<dbReference type="GO" id="GO:0005975">
    <property type="term" value="P:carbohydrate metabolic process"/>
    <property type="evidence" value="ECO:0007669"/>
    <property type="project" value="InterPro"/>
</dbReference>
<dbReference type="AlphaFoldDB" id="A0A0U1NUX2"/>
<evidence type="ECO:0000256" key="4">
    <source>
        <dbReference type="SAM" id="SignalP"/>
    </source>
</evidence>
<feature type="region of interest" description="Disordered" evidence="3">
    <location>
        <begin position="28"/>
        <end position="88"/>
    </location>
</feature>
<reference evidence="7" key="1">
    <citation type="submission" date="2015-05" db="EMBL/GenBank/DDBJ databases">
        <authorList>
            <person name="Urmite Genomes"/>
        </authorList>
    </citation>
    <scope>NUCLEOTIDE SEQUENCE [LARGE SCALE GENOMIC DNA]</scope>
    <source>
        <strain evidence="7">LF1</strain>
    </source>
</reference>
<sequence length="311" mass="35240" precursor="true">MKKLTKNLLIFLSVFYLLFMTGCSLKSAPASSNGIDKKEKSKTTQTLNKSDEKAETSKENTNGDTKTDTNSSAESNNTTTNNPIEMKDNTESIPVLTYHSVGNTNGNQLIISPELLDKEMQWLKDNGYTTLTLAEAYRFFSENKPVPKKSVVLTFDDGYVDNYTHMYPILKKYGFKATIFVITDSVDKNSAYLTSTQLKELESNGIAIESHTVDHKKLETLSYQNQLEEMKNSKLFLEGLLKKKVDYIAYPFGTYNDATLQAAKEAGYTMALSMDQGWSNKNNGIYKLHRVYISAFYDMNTFEKRVTNPQY</sequence>
<keyword evidence="2 4" id="KW-0732">Signal</keyword>
<dbReference type="EMBL" id="CVRB01000002">
    <property type="protein sequence ID" value="CRK81840.1"/>
    <property type="molecule type" value="Genomic_DNA"/>
</dbReference>
<evidence type="ECO:0000313" key="6">
    <source>
        <dbReference type="EMBL" id="CRK81840.1"/>
    </source>
</evidence>
<evidence type="ECO:0000256" key="1">
    <source>
        <dbReference type="ARBA" id="ARBA00004613"/>
    </source>
</evidence>